<proteinExistence type="predicted"/>
<dbReference type="Proteomes" id="UP000001877">
    <property type="component" value="Chromosome"/>
</dbReference>
<dbReference type="STRING" id="358681.BBR47_55840"/>
<protein>
    <submittedName>
        <fullName evidence="1">Uncharacterized protein</fullName>
    </submittedName>
</protein>
<dbReference type="EMBL" id="AP008955">
    <property type="protein sequence ID" value="BAH46561.1"/>
    <property type="molecule type" value="Genomic_DNA"/>
</dbReference>
<evidence type="ECO:0000313" key="1">
    <source>
        <dbReference type="EMBL" id="BAH46561.1"/>
    </source>
</evidence>
<sequence>MFRLLENRELSMLNEPFLKGDFTFGTKKEKGR</sequence>
<accession>C0Z8D4</accession>
<reference evidence="1 2" key="1">
    <citation type="submission" date="2005-03" db="EMBL/GenBank/DDBJ databases">
        <title>Brevibacillus brevis strain 47, complete genome.</title>
        <authorList>
            <person name="Hosoyama A."/>
            <person name="Yamada R."/>
            <person name="Hongo Y."/>
            <person name="Terui Y."/>
            <person name="Ankai A."/>
            <person name="Masuyama W."/>
            <person name="Sekiguchi M."/>
            <person name="Takeda T."/>
            <person name="Asano K."/>
            <person name="Ohji S."/>
            <person name="Ichikawa N."/>
            <person name="Narita S."/>
            <person name="Aoki N."/>
            <person name="Miura H."/>
            <person name="Matsushita S."/>
            <person name="Sekigawa T."/>
            <person name="Yamagata H."/>
            <person name="Yoshikawa H."/>
            <person name="Udaka S."/>
            <person name="Tanikawa S."/>
            <person name="Fujita N."/>
        </authorList>
    </citation>
    <scope>NUCLEOTIDE SEQUENCE [LARGE SCALE GENOMIC DNA]</scope>
    <source>
        <strain evidence="2">47 / JCM 6285 / NBRC 100599</strain>
    </source>
</reference>
<dbReference type="HOGENOM" id="CLU_3388407_0_0_9"/>
<evidence type="ECO:0000313" key="2">
    <source>
        <dbReference type="Proteomes" id="UP000001877"/>
    </source>
</evidence>
<keyword evidence="2" id="KW-1185">Reference proteome</keyword>
<name>C0Z8D4_BREBN</name>
<dbReference type="AlphaFoldDB" id="C0Z8D4"/>
<organism evidence="1 2">
    <name type="scientific">Brevibacillus brevis (strain 47 / JCM 6285 / NBRC 100599)</name>
    <dbReference type="NCBI Taxonomy" id="358681"/>
    <lineage>
        <taxon>Bacteria</taxon>
        <taxon>Bacillati</taxon>
        <taxon>Bacillota</taxon>
        <taxon>Bacilli</taxon>
        <taxon>Bacillales</taxon>
        <taxon>Paenibacillaceae</taxon>
        <taxon>Brevibacillus</taxon>
    </lineage>
</organism>
<dbReference type="KEGG" id="bbe:BBR47_55840"/>
<gene>
    <name evidence="1" type="ordered locus">BBR47_55840</name>
</gene>